<evidence type="ECO:0000256" key="2">
    <source>
        <dbReference type="SAM" id="MobiDB-lite"/>
    </source>
</evidence>
<dbReference type="RefSeq" id="WP_344994585.1">
    <property type="nucleotide sequence ID" value="NZ_BAABFR010000025.1"/>
</dbReference>
<name>A0ABP8JII2_9ACTN</name>
<feature type="region of interest" description="Disordered" evidence="2">
    <location>
        <begin position="1"/>
        <end position="36"/>
    </location>
</feature>
<comment type="similarity">
    <text evidence="1">Belongs to the enoyl-CoA hydratase/isomerase family.</text>
</comment>
<proteinExistence type="inferred from homology"/>
<sequence length="293" mass="29365">MSSSTAASETAPASDTARDGTTQDGPGPGHDGTADTVTVVREGGLAVVTLRRATAANALDVDLKTGLLDAFRALGADDTVRAVLLAAEGGNFCVGQDLGEHAATLAADPAHAMDTVGEHYNPLLAAISAIRVPVVVALQGACVGAGLGIALAADIRVAGEGARFATAFTAIGLASDSGLTRTLVDAVGASRASGLILLGDRFTATDAQAWGIVHRVVPDGDLPAEARKLAKRLAEGPTAGYAAAKALIRAALPSLGDALERERVAAQALGATADHRAAVDAFLAKQRPTFAGH</sequence>
<dbReference type="InterPro" id="IPR014748">
    <property type="entry name" value="Enoyl-CoA_hydra_C"/>
</dbReference>
<comment type="caution">
    <text evidence="3">The sequence shown here is derived from an EMBL/GenBank/DDBJ whole genome shotgun (WGS) entry which is preliminary data.</text>
</comment>
<organism evidence="3 4">
    <name type="scientific">Tsukamurella soli</name>
    <dbReference type="NCBI Taxonomy" id="644556"/>
    <lineage>
        <taxon>Bacteria</taxon>
        <taxon>Bacillati</taxon>
        <taxon>Actinomycetota</taxon>
        <taxon>Actinomycetes</taxon>
        <taxon>Mycobacteriales</taxon>
        <taxon>Tsukamurellaceae</taxon>
        <taxon>Tsukamurella</taxon>
    </lineage>
</organism>
<dbReference type="EMBL" id="BAABFR010000025">
    <property type="protein sequence ID" value="GAA4391292.1"/>
    <property type="molecule type" value="Genomic_DNA"/>
</dbReference>
<dbReference type="CDD" id="cd06558">
    <property type="entry name" value="crotonase-like"/>
    <property type="match status" value="1"/>
</dbReference>
<dbReference type="SUPFAM" id="SSF52096">
    <property type="entry name" value="ClpP/crotonase"/>
    <property type="match status" value="1"/>
</dbReference>
<dbReference type="InterPro" id="IPR029045">
    <property type="entry name" value="ClpP/crotonase-like_dom_sf"/>
</dbReference>
<dbReference type="PANTHER" id="PTHR43802:SF1">
    <property type="entry name" value="IP11341P-RELATED"/>
    <property type="match status" value="1"/>
</dbReference>
<evidence type="ECO:0000256" key="1">
    <source>
        <dbReference type="ARBA" id="ARBA00005254"/>
    </source>
</evidence>
<reference evidence="4" key="1">
    <citation type="journal article" date="2019" name="Int. J. Syst. Evol. Microbiol.">
        <title>The Global Catalogue of Microorganisms (GCM) 10K type strain sequencing project: providing services to taxonomists for standard genome sequencing and annotation.</title>
        <authorList>
            <consortium name="The Broad Institute Genomics Platform"/>
            <consortium name="The Broad Institute Genome Sequencing Center for Infectious Disease"/>
            <person name="Wu L."/>
            <person name="Ma J."/>
        </authorList>
    </citation>
    <scope>NUCLEOTIDE SEQUENCE [LARGE SCALE GENOMIC DNA]</scope>
    <source>
        <strain evidence="4">JCM 17688</strain>
    </source>
</reference>
<gene>
    <name evidence="3" type="ORF">GCM10023147_20070</name>
</gene>
<dbReference type="PANTHER" id="PTHR43802">
    <property type="entry name" value="ENOYL-COA HYDRATASE"/>
    <property type="match status" value="1"/>
</dbReference>
<evidence type="ECO:0000313" key="3">
    <source>
        <dbReference type="EMBL" id="GAA4391292.1"/>
    </source>
</evidence>
<feature type="compositionally biased region" description="Low complexity" evidence="2">
    <location>
        <begin position="1"/>
        <end position="15"/>
    </location>
</feature>
<accession>A0ABP8JII2</accession>
<protein>
    <submittedName>
        <fullName evidence="3">Enoyl-CoA hydratase-related protein</fullName>
    </submittedName>
</protein>
<dbReference type="Gene3D" id="1.10.12.10">
    <property type="entry name" value="Lyase 2-enoyl-coa Hydratase, Chain A, domain 2"/>
    <property type="match status" value="1"/>
</dbReference>
<evidence type="ECO:0000313" key="4">
    <source>
        <dbReference type="Proteomes" id="UP001500635"/>
    </source>
</evidence>
<dbReference type="Gene3D" id="3.90.226.10">
    <property type="entry name" value="2-enoyl-CoA Hydratase, Chain A, domain 1"/>
    <property type="match status" value="1"/>
</dbReference>
<dbReference type="Pfam" id="PF00378">
    <property type="entry name" value="ECH_1"/>
    <property type="match status" value="1"/>
</dbReference>
<dbReference type="InterPro" id="IPR001753">
    <property type="entry name" value="Enoyl-CoA_hydra/iso"/>
</dbReference>
<dbReference type="Proteomes" id="UP001500635">
    <property type="component" value="Unassembled WGS sequence"/>
</dbReference>
<keyword evidence="4" id="KW-1185">Reference proteome</keyword>